<evidence type="ECO:0000256" key="3">
    <source>
        <dbReference type="SAM" id="Coils"/>
    </source>
</evidence>
<dbReference type="InterPro" id="IPR050956">
    <property type="entry name" value="2C_system_His_kinase"/>
</dbReference>
<protein>
    <submittedName>
        <fullName evidence="8">Histidine kinase-like ATPase, ATP-binding domain</fullName>
    </submittedName>
</protein>
<feature type="domain" description="Histidine kinase" evidence="6">
    <location>
        <begin position="634"/>
        <end position="863"/>
    </location>
</feature>
<evidence type="ECO:0000256" key="1">
    <source>
        <dbReference type="ARBA" id="ARBA00022553"/>
    </source>
</evidence>
<dbReference type="Pfam" id="PF02518">
    <property type="entry name" value="HATPase_c"/>
    <property type="match status" value="1"/>
</dbReference>
<evidence type="ECO:0000259" key="6">
    <source>
        <dbReference type="PROSITE" id="PS50109"/>
    </source>
</evidence>
<evidence type="ECO:0000256" key="4">
    <source>
        <dbReference type="SAM" id="MobiDB-lite"/>
    </source>
</evidence>
<dbReference type="GO" id="GO:0000160">
    <property type="term" value="P:phosphorelay signal transduction system"/>
    <property type="evidence" value="ECO:0007669"/>
    <property type="project" value="InterPro"/>
</dbReference>
<dbReference type="PROSITE" id="PS51257">
    <property type="entry name" value="PROKAR_LIPOPROTEIN"/>
    <property type="match status" value="1"/>
</dbReference>
<organism evidence="8 9">
    <name type="scientific">Pseudocohnilembus persalinus</name>
    <name type="common">Ciliate</name>
    <dbReference type="NCBI Taxonomy" id="266149"/>
    <lineage>
        <taxon>Eukaryota</taxon>
        <taxon>Sar</taxon>
        <taxon>Alveolata</taxon>
        <taxon>Ciliophora</taxon>
        <taxon>Intramacronucleata</taxon>
        <taxon>Oligohymenophorea</taxon>
        <taxon>Scuticociliatia</taxon>
        <taxon>Philasterida</taxon>
        <taxon>Pseudocohnilembidae</taxon>
        <taxon>Pseudocohnilembus</taxon>
    </lineage>
</organism>
<evidence type="ECO:0000313" key="9">
    <source>
        <dbReference type="Proteomes" id="UP000054937"/>
    </source>
</evidence>
<keyword evidence="9" id="KW-1185">Reference proteome</keyword>
<comment type="caution">
    <text evidence="8">The sequence shown here is derived from an EMBL/GenBank/DDBJ whole genome shotgun (WGS) entry which is preliminary data.</text>
</comment>
<evidence type="ECO:0000256" key="5">
    <source>
        <dbReference type="SAM" id="Phobius"/>
    </source>
</evidence>
<dbReference type="GO" id="GO:0005524">
    <property type="term" value="F:ATP binding"/>
    <property type="evidence" value="ECO:0007669"/>
    <property type="project" value="UniProtKB-KW"/>
</dbReference>
<keyword evidence="5" id="KW-0472">Membrane</keyword>
<feature type="transmembrane region" description="Helical" evidence="5">
    <location>
        <begin position="69"/>
        <end position="87"/>
    </location>
</feature>
<dbReference type="Pfam" id="PF00072">
    <property type="entry name" value="Response_reg"/>
    <property type="match status" value="1"/>
</dbReference>
<keyword evidence="5" id="KW-1133">Transmembrane helix</keyword>
<feature type="transmembrane region" description="Helical" evidence="5">
    <location>
        <begin position="155"/>
        <end position="175"/>
    </location>
</feature>
<dbReference type="InterPro" id="IPR005467">
    <property type="entry name" value="His_kinase_dom"/>
</dbReference>
<dbReference type="InterPro" id="IPR011006">
    <property type="entry name" value="CheY-like_superfamily"/>
</dbReference>
<sequence>MEQKLITILWIISLFACYILNYFDSKLYKYSEATVAYIGAFILNILLPIITYILKLNKNNQQDKILKNFVFPAVQIIYTVLNLFAFCRYNKHETLDEQENDNEFNFEKQLNKYQALLIIIPTLFNIHEIQLLYTSLGRYMIIFALIFIFEDNYSYINILNACFFSLLLFFTLEYIKSSFTEHKNDIIGKNNKNLKINSQDKYQIETINSNRFLNMKNQKQKNEFEDEYCSNAFLNIQKYKQHVIYKKIYINSNLIDLLQLIITYLKKQIEKQNKADKVPQYPDFKQKNFINIQNLVLDNINESVILLDESLQVKYTNQSANDKFQKNNNEKHRNQNFSQQIQDTIDNLTQKLFIQTTEELNTTLEQNQDNILLSMFKSKIHITELDSEYQKSDKTQNEQKQSHFNNKRNNQKRTNSNNFLQVENNNQFLSKQENNQQNISQLLTSPPKHSQFINDPKYCKDIPKAKLFKKYELGQKSLKNYLNDQLDKIVKKKITNSQNENDENIVFYSNLLKFESLGISTHRFSHQTHNIKIIIYNNHSKDLIQISLIFGEINQFQPSKMGQSLANHKSTKLFSNITKSLILKSKIINNDFSKQKSLQNKNKFQPRQSSFINNLKTRSESQLQKQDLSNIFKSISHEFGTYLNILTNLIQHALDDEKIPENLKTNYFSVFANNLTIVNSVMMDHRDFMSLTQNELTLQLKNVNLAEEFDQLISLFIDHFNIKGLGLNIQISPNIPLKFNTDITKVKQIFINIMSNALKFTIQGQITVNIDYAHPFLEIEVQDTGIGMTHDEQEYLRHFLQITDINQMNLGLKISKNSAGCGIGLFVSNQLCRILSQDDDNIIEFTSQLGQGSTFKFKVKQSEQEEQLQFINFLEDDEEDFYSEEEQQQQLQQKDLVLEDKETEVHDLNNQHDNYDKKKDTHQEQSNIIKPQKFNNLVNYPSSDLVSHDYSEINQRHKKTLIQSYMLPNFSLKRKDNQKLSQNQILKQDQFNNNLQYNTIQPKSVLKQSQIHYTQTSNLMLNSSLYKQKVVPKKYNQLNIYPLGQNDKKAKVSQILQRDQKKSAVGFNFNSMNFSQSIGLNNNLQENTQINKEQRQKFASKSFGVLSKLEKSKFNQIQNFQSQKKIEHKDSNSNDTSYSEFQDWQVDELCHVQPPKQMLSQNTKSYRILIVDDEIFNIQSLLLILKTVGLDKYISYALNGQQAIEILKEQYNTPSKLNQEKGFLYKLIFMDINMPIMDGIEATQEIKKMFQENEYPINPNIIGYSAYFNSHGDCLEKGMVDFLQKPAKKSEILEKIENYFFTDHDQYTEQSISNFSGNQEQSVTLQLNNQEFSKTQKIDHDNELLG</sequence>
<proteinExistence type="predicted"/>
<keyword evidence="5" id="KW-0812">Transmembrane</keyword>
<dbReference type="PANTHER" id="PTHR43719">
    <property type="entry name" value="TWO-COMPONENT HISTIDINE KINASE"/>
    <property type="match status" value="1"/>
</dbReference>
<dbReference type="SMART" id="SM00387">
    <property type="entry name" value="HATPase_c"/>
    <property type="match status" value="1"/>
</dbReference>
<evidence type="ECO:0000259" key="7">
    <source>
        <dbReference type="PROSITE" id="PS50110"/>
    </source>
</evidence>
<keyword evidence="3" id="KW-0175">Coiled coil</keyword>
<dbReference type="SMART" id="SM00448">
    <property type="entry name" value="REC"/>
    <property type="match status" value="1"/>
</dbReference>
<evidence type="ECO:0000313" key="8">
    <source>
        <dbReference type="EMBL" id="KRW99194.1"/>
    </source>
</evidence>
<evidence type="ECO:0000256" key="2">
    <source>
        <dbReference type="PROSITE-ProRule" id="PRU00169"/>
    </source>
</evidence>
<keyword evidence="8" id="KW-0418">Kinase</keyword>
<keyword evidence="1 2" id="KW-0597">Phosphoprotein</keyword>
<feature type="transmembrane region" description="Helical" evidence="5">
    <location>
        <begin position="6"/>
        <end position="23"/>
    </location>
</feature>
<dbReference type="GO" id="GO:0016301">
    <property type="term" value="F:kinase activity"/>
    <property type="evidence" value="ECO:0007669"/>
    <property type="project" value="UniProtKB-KW"/>
</dbReference>
<dbReference type="InterPro" id="IPR003594">
    <property type="entry name" value="HATPase_dom"/>
</dbReference>
<accession>A0A0V0QAM1</accession>
<name>A0A0V0QAM1_PSEPJ</name>
<feature type="region of interest" description="Disordered" evidence="4">
    <location>
        <begin position="388"/>
        <end position="416"/>
    </location>
</feature>
<feature type="transmembrane region" description="Helical" evidence="5">
    <location>
        <begin position="35"/>
        <end position="54"/>
    </location>
</feature>
<keyword evidence="8" id="KW-0067">ATP-binding</keyword>
<reference evidence="8 9" key="1">
    <citation type="journal article" date="2015" name="Sci. Rep.">
        <title>Genome of the facultative scuticociliatosis pathogen Pseudocohnilembus persalinus provides insight into its virulence through horizontal gene transfer.</title>
        <authorList>
            <person name="Xiong J."/>
            <person name="Wang G."/>
            <person name="Cheng J."/>
            <person name="Tian M."/>
            <person name="Pan X."/>
            <person name="Warren A."/>
            <person name="Jiang C."/>
            <person name="Yuan D."/>
            <person name="Miao W."/>
        </authorList>
    </citation>
    <scope>NUCLEOTIDE SEQUENCE [LARGE SCALE GENOMIC DNA]</scope>
    <source>
        <strain evidence="8">36N120E</strain>
    </source>
</reference>
<dbReference type="OMA" id="RDIICED"/>
<dbReference type="InterPro" id="IPR001789">
    <property type="entry name" value="Sig_transdc_resp-reg_receiver"/>
</dbReference>
<feature type="modified residue" description="4-aspartylphosphate" evidence="2">
    <location>
        <position position="1231"/>
    </location>
</feature>
<dbReference type="Proteomes" id="UP000054937">
    <property type="component" value="Unassembled WGS sequence"/>
</dbReference>
<dbReference type="Gene3D" id="3.40.50.2300">
    <property type="match status" value="1"/>
</dbReference>
<dbReference type="PROSITE" id="PS50110">
    <property type="entry name" value="RESPONSE_REGULATORY"/>
    <property type="match status" value="1"/>
</dbReference>
<keyword evidence="8" id="KW-0808">Transferase</keyword>
<gene>
    <name evidence="8" type="ORF">PPERSA_07437</name>
</gene>
<dbReference type="OrthoDB" id="303614at2759"/>
<keyword evidence="8" id="KW-0547">Nucleotide-binding</keyword>
<dbReference type="Gene3D" id="3.30.565.10">
    <property type="entry name" value="Histidine kinase-like ATPase, C-terminal domain"/>
    <property type="match status" value="1"/>
</dbReference>
<dbReference type="SUPFAM" id="SSF55874">
    <property type="entry name" value="ATPase domain of HSP90 chaperone/DNA topoisomerase II/histidine kinase"/>
    <property type="match status" value="1"/>
</dbReference>
<dbReference type="CDD" id="cd17546">
    <property type="entry name" value="REC_hyHK_CKI1_RcsC-like"/>
    <property type="match status" value="1"/>
</dbReference>
<dbReference type="InterPro" id="IPR036890">
    <property type="entry name" value="HATPase_C_sf"/>
</dbReference>
<feature type="domain" description="Response regulatory" evidence="7">
    <location>
        <begin position="1167"/>
        <end position="1300"/>
    </location>
</feature>
<dbReference type="InterPro" id="IPR004358">
    <property type="entry name" value="Sig_transdc_His_kin-like_C"/>
</dbReference>
<dbReference type="SUPFAM" id="SSF52172">
    <property type="entry name" value="CheY-like"/>
    <property type="match status" value="1"/>
</dbReference>
<dbReference type="PROSITE" id="PS50109">
    <property type="entry name" value="HIS_KIN"/>
    <property type="match status" value="1"/>
</dbReference>
<feature type="transmembrane region" description="Helical" evidence="5">
    <location>
        <begin position="131"/>
        <end position="149"/>
    </location>
</feature>
<dbReference type="PRINTS" id="PR00344">
    <property type="entry name" value="BCTRLSENSOR"/>
</dbReference>
<dbReference type="PANTHER" id="PTHR43719:SF28">
    <property type="entry name" value="PEROXIDE STRESS-ACTIVATED HISTIDINE KINASE MAK1-RELATED"/>
    <property type="match status" value="1"/>
</dbReference>
<feature type="compositionally biased region" description="Basic and acidic residues" evidence="4">
    <location>
        <begin position="388"/>
        <end position="401"/>
    </location>
</feature>
<dbReference type="InParanoid" id="A0A0V0QAM1"/>
<dbReference type="EMBL" id="LDAU01000220">
    <property type="protein sequence ID" value="KRW99194.1"/>
    <property type="molecule type" value="Genomic_DNA"/>
</dbReference>
<feature type="coiled-coil region" evidence="3">
    <location>
        <begin position="874"/>
        <end position="925"/>
    </location>
</feature>